<feature type="non-terminal residue" evidence="8">
    <location>
        <position position="329"/>
    </location>
</feature>
<gene>
    <name evidence="8" type="ORF">QR98_0042270</name>
</gene>
<dbReference type="Proteomes" id="UP000616769">
    <property type="component" value="Unassembled WGS sequence"/>
</dbReference>
<keyword evidence="3" id="KW-0853">WD repeat</keyword>
<dbReference type="OrthoDB" id="24966at2759"/>
<evidence type="ECO:0000256" key="6">
    <source>
        <dbReference type="ARBA" id="ARBA00038394"/>
    </source>
</evidence>
<evidence type="ECO:0000256" key="3">
    <source>
        <dbReference type="ARBA" id="ARBA00022574"/>
    </source>
</evidence>
<keyword evidence="4" id="KW-0677">Repeat</keyword>
<accession>A0A132A459</accession>
<keyword evidence="2 8" id="KW-0396">Initiation factor</keyword>
<name>A0A132A459_SARSC</name>
<dbReference type="GO" id="GO:0071541">
    <property type="term" value="C:eukaryotic translation initiation factor 3 complex, eIF3m"/>
    <property type="evidence" value="ECO:0007669"/>
    <property type="project" value="TreeGrafter"/>
</dbReference>
<reference evidence="8 9" key="1">
    <citation type="journal article" date="2015" name="Parasit. Vectors">
        <title>Draft genome of the scabies mite.</title>
        <authorList>
            <person name="Rider S.D.Jr."/>
            <person name="Morgan M.S."/>
            <person name="Arlian L.G."/>
        </authorList>
    </citation>
    <scope>NUCLEOTIDE SEQUENCE [LARGE SCALE GENOMIC DNA]</scope>
    <source>
        <strain evidence="8">Arlian Lab</strain>
    </source>
</reference>
<evidence type="ECO:0000256" key="7">
    <source>
        <dbReference type="ARBA" id="ARBA00040390"/>
    </source>
</evidence>
<dbReference type="AlphaFoldDB" id="A0A132A459"/>
<dbReference type="HAMAP" id="MF_03008">
    <property type="entry name" value="eIF3i"/>
    <property type="match status" value="1"/>
</dbReference>
<evidence type="ECO:0000313" key="8">
    <source>
        <dbReference type="EMBL" id="KPM05758.1"/>
    </source>
</evidence>
<dbReference type="VEuPathDB" id="VectorBase:SSCA003702"/>
<keyword evidence="5" id="KW-0648">Protein biosynthesis</keyword>
<organism evidence="8 9">
    <name type="scientific">Sarcoptes scabiei</name>
    <name type="common">Itch mite</name>
    <name type="synonym">Acarus scabiei</name>
    <dbReference type="NCBI Taxonomy" id="52283"/>
    <lineage>
        <taxon>Eukaryota</taxon>
        <taxon>Metazoa</taxon>
        <taxon>Ecdysozoa</taxon>
        <taxon>Arthropoda</taxon>
        <taxon>Chelicerata</taxon>
        <taxon>Arachnida</taxon>
        <taxon>Acari</taxon>
        <taxon>Acariformes</taxon>
        <taxon>Sarcoptiformes</taxon>
        <taxon>Astigmata</taxon>
        <taxon>Psoroptidia</taxon>
        <taxon>Sarcoptoidea</taxon>
        <taxon>Sarcoptidae</taxon>
        <taxon>Sarcoptinae</taxon>
        <taxon>Sarcoptes</taxon>
    </lineage>
</organism>
<dbReference type="EMBL" id="JXLN01010456">
    <property type="protein sequence ID" value="KPM05758.1"/>
    <property type="molecule type" value="Genomic_DNA"/>
</dbReference>
<dbReference type="GO" id="GO:0003723">
    <property type="term" value="F:RNA binding"/>
    <property type="evidence" value="ECO:0007669"/>
    <property type="project" value="TreeGrafter"/>
</dbReference>
<dbReference type="SMART" id="SM00320">
    <property type="entry name" value="WD40"/>
    <property type="match status" value="6"/>
</dbReference>
<dbReference type="InterPro" id="IPR027525">
    <property type="entry name" value="eIF3i"/>
</dbReference>
<dbReference type="InterPro" id="IPR015943">
    <property type="entry name" value="WD40/YVTN_repeat-like_dom_sf"/>
</dbReference>
<evidence type="ECO:0000256" key="4">
    <source>
        <dbReference type="ARBA" id="ARBA00022737"/>
    </source>
</evidence>
<evidence type="ECO:0000313" key="9">
    <source>
        <dbReference type="Proteomes" id="UP000616769"/>
    </source>
</evidence>
<evidence type="ECO:0000256" key="5">
    <source>
        <dbReference type="ARBA" id="ARBA00022917"/>
    </source>
</evidence>
<comment type="similarity">
    <text evidence="6">Belongs to the WD repeat STRAP family.</text>
</comment>
<dbReference type="SUPFAM" id="SSF50978">
    <property type="entry name" value="WD40 repeat-like"/>
    <property type="match status" value="1"/>
</dbReference>
<dbReference type="InterPro" id="IPR001680">
    <property type="entry name" value="WD40_rpt"/>
</dbReference>
<protein>
    <recommendedName>
        <fullName evidence="7">Serine-threonine kinase receptor-associated protein</fullName>
    </recommendedName>
</protein>
<dbReference type="PROSITE" id="PS50082">
    <property type="entry name" value="WD_REPEATS_2"/>
    <property type="match status" value="3"/>
</dbReference>
<evidence type="ECO:0000256" key="1">
    <source>
        <dbReference type="ARBA" id="ARBA00022490"/>
    </source>
</evidence>
<dbReference type="InterPro" id="IPR036322">
    <property type="entry name" value="WD40_repeat_dom_sf"/>
</dbReference>
<evidence type="ECO:0000256" key="2">
    <source>
        <dbReference type="ARBA" id="ARBA00022540"/>
    </source>
</evidence>
<sequence length="329" mass="36802">LSKFDNLFVSNKPLLLHGHERSITQIRYNAEGDLLFTASKDNTPNVWYTANGERLGSFDGHNGDTTRLVTGSGDCKFCIWDCETGKCLITIDAKTSVRSVLFSYSGKMVLYTTDAQMNLPAQINIIDITSGDHMILDSGSAQITMSDKNKIVSSLWTIGDEGFIAGHESGKISKWDLRQFTQPIMEIQPHTGQINDLQYNRDQTLFVSASKDYTAKLFDPFTMDHLKTYVTDRPVNSAGISPLFDHVALGGGQEAMEVTKTATESGKFETRFFHLIFEEEFARLKGHFGPIQSLAFHPDGKSFATGAEDGYIRLQSFDDSYFSFKLEYE</sequence>
<comment type="caution">
    <text evidence="8">The sequence shown here is derived from an EMBL/GenBank/DDBJ whole genome shotgun (WGS) entry which is preliminary data.</text>
</comment>
<dbReference type="Pfam" id="PF24805">
    <property type="entry name" value="EIF3I"/>
    <property type="match status" value="1"/>
</dbReference>
<keyword evidence="1" id="KW-0963">Cytoplasm</keyword>
<dbReference type="PROSITE" id="PS50294">
    <property type="entry name" value="WD_REPEATS_REGION"/>
    <property type="match status" value="2"/>
</dbReference>
<dbReference type="GO" id="GO:0003743">
    <property type="term" value="F:translation initiation factor activity"/>
    <property type="evidence" value="ECO:0007669"/>
    <property type="project" value="UniProtKB-KW"/>
</dbReference>
<dbReference type="Gene3D" id="2.130.10.10">
    <property type="entry name" value="YVTN repeat-like/Quinoprotein amine dehydrogenase"/>
    <property type="match status" value="1"/>
</dbReference>
<proteinExistence type="inferred from homology"/>
<dbReference type="GO" id="GO:0002183">
    <property type="term" value="P:cytoplasmic translational initiation"/>
    <property type="evidence" value="ECO:0007669"/>
    <property type="project" value="TreeGrafter"/>
</dbReference>
<dbReference type="PANTHER" id="PTHR19877:SF1">
    <property type="entry name" value="EUKARYOTIC TRANSLATION INITIATION FACTOR 3 SUBUNIT I"/>
    <property type="match status" value="1"/>
</dbReference>
<dbReference type="PANTHER" id="PTHR19877">
    <property type="entry name" value="EUKARYOTIC TRANSLATION INITIATION FACTOR 3 SUBUNIT I"/>
    <property type="match status" value="1"/>
</dbReference>